<dbReference type="Gene3D" id="3.50.50.60">
    <property type="entry name" value="FAD/NAD(P)-binding domain"/>
    <property type="match status" value="1"/>
</dbReference>
<comment type="cofactor">
    <cofactor evidence="12">
        <name>[4Fe-4S] cluster</name>
        <dbReference type="ChEBI" id="CHEBI:49883"/>
    </cofactor>
    <text evidence="12">Binds 1 [4Fe-4S] cluster.</text>
</comment>
<evidence type="ECO:0000256" key="10">
    <source>
        <dbReference type="ARBA" id="ARBA00023014"/>
    </source>
</evidence>
<proteinExistence type="predicted"/>
<dbReference type="Pfam" id="PF01946">
    <property type="entry name" value="Thi4"/>
    <property type="match status" value="1"/>
</dbReference>
<evidence type="ECO:0000313" key="14">
    <source>
        <dbReference type="EMBL" id="MDV6226514.1"/>
    </source>
</evidence>
<dbReference type="PRINTS" id="PR00368">
    <property type="entry name" value="FADPNR"/>
</dbReference>
<dbReference type="SUPFAM" id="SSF54862">
    <property type="entry name" value="4Fe-4S ferredoxins"/>
    <property type="match status" value="1"/>
</dbReference>
<dbReference type="Gene3D" id="3.30.70.20">
    <property type="match status" value="1"/>
</dbReference>
<organism evidence="14 15">
    <name type="scientific">Nitratireductor aquimarinus</name>
    <dbReference type="NCBI Taxonomy" id="889300"/>
    <lineage>
        <taxon>Bacteria</taxon>
        <taxon>Pseudomonadati</taxon>
        <taxon>Pseudomonadota</taxon>
        <taxon>Alphaproteobacteria</taxon>
        <taxon>Hyphomicrobiales</taxon>
        <taxon>Phyllobacteriaceae</taxon>
        <taxon>Nitratireductor</taxon>
    </lineage>
</organism>
<dbReference type="PANTHER" id="PTHR10617:SF107">
    <property type="entry name" value="ELECTRON TRANSFER FLAVOPROTEIN-UBIQUINONE OXIDOREDUCTASE, MITOCHONDRIAL"/>
    <property type="match status" value="1"/>
</dbReference>
<protein>
    <recommendedName>
        <fullName evidence="12">Electron transfer flavoprotein-ubiquinone oxidoreductase</fullName>
        <shortName evidence="12">ETF-QO</shortName>
        <ecNumber evidence="12">1.5.5.1</ecNumber>
    </recommendedName>
</protein>
<evidence type="ECO:0000256" key="3">
    <source>
        <dbReference type="ARBA" id="ARBA00022448"/>
    </source>
</evidence>
<evidence type="ECO:0000256" key="12">
    <source>
        <dbReference type="RuleBase" id="RU366068"/>
    </source>
</evidence>
<evidence type="ECO:0000256" key="4">
    <source>
        <dbReference type="ARBA" id="ARBA00022630"/>
    </source>
</evidence>
<keyword evidence="7 12" id="KW-0249">Electron transport</keyword>
<keyword evidence="4 12" id="KW-0285">Flavoprotein</keyword>
<keyword evidence="11 12" id="KW-0830">Ubiquinone</keyword>
<name>A0ABU4AJU0_9HYPH</name>
<dbReference type="Gene3D" id="3.30.9.90">
    <property type="match status" value="1"/>
</dbReference>
<dbReference type="Pfam" id="PF05187">
    <property type="entry name" value="Fer4_ETF_QO"/>
    <property type="match status" value="1"/>
</dbReference>
<dbReference type="PROSITE" id="PS51379">
    <property type="entry name" value="4FE4S_FER_2"/>
    <property type="match status" value="1"/>
</dbReference>
<evidence type="ECO:0000256" key="6">
    <source>
        <dbReference type="ARBA" id="ARBA00022827"/>
    </source>
</evidence>
<comment type="cofactor">
    <cofactor evidence="1 12">
        <name>FAD</name>
        <dbReference type="ChEBI" id="CHEBI:57692"/>
    </cofactor>
</comment>
<sequence>MSEMERESMEFDVVIVGAGPAGLAASIRLKQLDPELSIVVLEKGGEVGAHILSGAVVDPIGIDRLLPDWREDPDHPFKTPVTDDQFLVLGPAGSIRLPNFLMPPLMNNHGNYAVSLGNVCRWLAGHAEALGVEIYPGFAAAEVLYNDEGAVIGVATGDMGVERDGSHGPNYQPGMALLGKYVLIGEGVRGSLAKQLIARFGLDEDREPQKFGIGLKELWEVKPENHKPGLVQHSFGWPLDMKTGGGSFLYHLENNQVAVGFVVHLNYKNPFLSPFQEFQRFKTHPAIRDTFEGGKRLSYGARAITEGGWQSVPKLVFPGGALIGCSAGFVNVPRIKGSHNAVLSGMLAAEHVVEALGAGRTNDTLEGYEAAWRSSDIGKDLKKVRNVKPLWSRFGTLLGVGIGGLDMWLNSLFGVSPFGTMKHGKTDAASLEPAAKHAPIDYPKPDGVLTFDRLSSVFLSNTNHEEEQPVHLQVKDMELQKTSEYGVFAGPSSRYCPAGVYEWVDADGNALTDGSDVADARFVINAQNCVHCKTCDIKDPNQNINWVPPQGGEGPVYTGM</sequence>
<keyword evidence="6 12" id="KW-0274">FAD</keyword>
<evidence type="ECO:0000256" key="2">
    <source>
        <dbReference type="ARBA" id="ARBA00002819"/>
    </source>
</evidence>
<comment type="function">
    <text evidence="2 12">Accepts electrons from ETF and reduces ubiquinone.</text>
</comment>
<keyword evidence="8 12" id="KW-0560">Oxidoreductase</keyword>
<dbReference type="InterPro" id="IPR036188">
    <property type="entry name" value="FAD/NAD-bd_sf"/>
</dbReference>
<evidence type="ECO:0000256" key="11">
    <source>
        <dbReference type="ARBA" id="ARBA00023075"/>
    </source>
</evidence>
<evidence type="ECO:0000256" key="8">
    <source>
        <dbReference type="ARBA" id="ARBA00023002"/>
    </source>
</evidence>
<evidence type="ECO:0000256" key="5">
    <source>
        <dbReference type="ARBA" id="ARBA00022723"/>
    </source>
</evidence>
<keyword evidence="9 12" id="KW-0408">Iron</keyword>
<dbReference type="InterPro" id="IPR040156">
    <property type="entry name" value="ETF-QO"/>
</dbReference>
<evidence type="ECO:0000313" key="15">
    <source>
        <dbReference type="Proteomes" id="UP001185659"/>
    </source>
</evidence>
<dbReference type="SUPFAM" id="SSF51905">
    <property type="entry name" value="FAD/NAD(P)-binding domain"/>
    <property type="match status" value="1"/>
</dbReference>
<reference evidence="14 15" key="1">
    <citation type="submission" date="2023-10" db="EMBL/GenBank/DDBJ databases">
        <authorList>
            <person name="Venkata Ramana C."/>
            <person name="Sasikala C."/>
            <person name="Dhurka M."/>
        </authorList>
    </citation>
    <scope>NUCLEOTIDE SEQUENCE [LARGE SCALE GENOMIC DNA]</scope>
    <source>
        <strain evidence="14 15">KCTC 32151</strain>
    </source>
</reference>
<evidence type="ECO:0000259" key="13">
    <source>
        <dbReference type="PROSITE" id="PS51379"/>
    </source>
</evidence>
<keyword evidence="5 12" id="KW-0479">Metal-binding</keyword>
<dbReference type="PRINTS" id="PR00411">
    <property type="entry name" value="PNDRDTASEI"/>
</dbReference>
<accession>A0ABU4AJU0</accession>
<keyword evidence="15" id="KW-1185">Reference proteome</keyword>
<dbReference type="InterPro" id="IPR017896">
    <property type="entry name" value="4Fe4S_Fe-S-bd"/>
</dbReference>
<dbReference type="InterPro" id="IPR007859">
    <property type="entry name" value="ETF-QO/FixX_C"/>
</dbReference>
<feature type="domain" description="4Fe-4S ferredoxin-type" evidence="13">
    <location>
        <begin position="520"/>
        <end position="549"/>
    </location>
</feature>
<dbReference type="EC" id="1.5.5.1" evidence="12"/>
<dbReference type="Pfam" id="PF21162">
    <property type="entry name" value="ETFQO_UQ-bd"/>
    <property type="match status" value="1"/>
</dbReference>
<keyword evidence="10 12" id="KW-0411">Iron-sulfur</keyword>
<evidence type="ECO:0000256" key="7">
    <source>
        <dbReference type="ARBA" id="ARBA00022982"/>
    </source>
</evidence>
<dbReference type="PANTHER" id="PTHR10617">
    <property type="entry name" value="ELECTRON TRANSFER FLAVOPROTEIN-UBIQUINONE OXIDOREDUCTASE"/>
    <property type="match status" value="1"/>
</dbReference>
<comment type="caution">
    <text evidence="14">The sequence shown here is derived from an EMBL/GenBank/DDBJ whole genome shotgun (WGS) entry which is preliminary data.</text>
</comment>
<keyword evidence="3 12" id="KW-0813">Transport</keyword>
<dbReference type="SUPFAM" id="SSF54373">
    <property type="entry name" value="FAD-linked reductases, C-terminal domain"/>
    <property type="match status" value="1"/>
</dbReference>
<dbReference type="EMBL" id="JAWLIP010000003">
    <property type="protein sequence ID" value="MDV6226514.1"/>
    <property type="molecule type" value="Genomic_DNA"/>
</dbReference>
<evidence type="ECO:0000256" key="9">
    <source>
        <dbReference type="ARBA" id="ARBA00023004"/>
    </source>
</evidence>
<gene>
    <name evidence="14" type="ORF">R2G56_09470</name>
</gene>
<dbReference type="GO" id="GO:0004174">
    <property type="term" value="F:electron-transferring-flavoprotein dehydrogenase activity"/>
    <property type="evidence" value="ECO:0007669"/>
    <property type="project" value="UniProtKB-EC"/>
</dbReference>
<comment type="catalytic activity">
    <reaction evidence="12">
        <text>a ubiquinone + reduced [electron-transfer flavoprotein] = a ubiquinol + oxidized [electron-transfer flavoprotein] + H(+)</text>
        <dbReference type="Rhea" id="RHEA:24052"/>
        <dbReference type="Rhea" id="RHEA-COMP:9565"/>
        <dbReference type="Rhea" id="RHEA-COMP:9566"/>
        <dbReference type="Rhea" id="RHEA-COMP:10685"/>
        <dbReference type="Rhea" id="RHEA-COMP:10686"/>
        <dbReference type="ChEBI" id="CHEBI:15378"/>
        <dbReference type="ChEBI" id="CHEBI:16389"/>
        <dbReference type="ChEBI" id="CHEBI:17976"/>
        <dbReference type="ChEBI" id="CHEBI:57692"/>
        <dbReference type="ChEBI" id="CHEBI:58307"/>
        <dbReference type="EC" id="1.5.5.1"/>
    </reaction>
</comment>
<dbReference type="InterPro" id="IPR049398">
    <property type="entry name" value="ETF-QO/FixC_UQ-bd"/>
</dbReference>
<evidence type="ECO:0000256" key="1">
    <source>
        <dbReference type="ARBA" id="ARBA00001974"/>
    </source>
</evidence>
<dbReference type="RefSeq" id="WP_317561121.1">
    <property type="nucleotide sequence ID" value="NZ_JAWLIP010000003.1"/>
</dbReference>
<dbReference type="Proteomes" id="UP001185659">
    <property type="component" value="Unassembled WGS sequence"/>
</dbReference>